<protein>
    <submittedName>
        <fullName evidence="7">Transcriptional regulator</fullName>
    </submittedName>
</protein>
<dbReference type="Proteomes" id="UP000218238">
    <property type="component" value="Unassembled WGS sequence"/>
</dbReference>
<evidence type="ECO:0000256" key="5">
    <source>
        <dbReference type="SAM" id="MobiDB-lite"/>
    </source>
</evidence>
<dbReference type="SUPFAM" id="SSF48498">
    <property type="entry name" value="Tetracyclin repressor-like, C-terminal domain"/>
    <property type="match status" value="1"/>
</dbReference>
<dbReference type="InterPro" id="IPR001647">
    <property type="entry name" value="HTH_TetR"/>
</dbReference>
<dbReference type="InterPro" id="IPR036271">
    <property type="entry name" value="Tet_transcr_reg_TetR-rel_C_sf"/>
</dbReference>
<keyword evidence="2 4" id="KW-0238">DNA-binding</keyword>
<name>A0A2A2TDD9_9CYAN</name>
<proteinExistence type="predicted"/>
<evidence type="ECO:0000256" key="4">
    <source>
        <dbReference type="PROSITE-ProRule" id="PRU00335"/>
    </source>
</evidence>
<organism evidence="7 8">
    <name type="scientific">Brunnivagina elsteri CCALA 953</name>
    <dbReference type="NCBI Taxonomy" id="987040"/>
    <lineage>
        <taxon>Bacteria</taxon>
        <taxon>Bacillati</taxon>
        <taxon>Cyanobacteriota</taxon>
        <taxon>Cyanophyceae</taxon>
        <taxon>Nostocales</taxon>
        <taxon>Calotrichaceae</taxon>
        <taxon>Brunnivagina</taxon>
    </lineage>
</organism>
<evidence type="ECO:0000256" key="1">
    <source>
        <dbReference type="ARBA" id="ARBA00023015"/>
    </source>
</evidence>
<comment type="caution">
    <text evidence="7">The sequence shown here is derived from an EMBL/GenBank/DDBJ whole genome shotgun (WGS) entry which is preliminary data.</text>
</comment>
<dbReference type="Pfam" id="PF00440">
    <property type="entry name" value="TetR_N"/>
    <property type="match status" value="1"/>
</dbReference>
<dbReference type="SUPFAM" id="SSF46689">
    <property type="entry name" value="Homeodomain-like"/>
    <property type="match status" value="1"/>
</dbReference>
<dbReference type="Gene3D" id="1.10.357.10">
    <property type="entry name" value="Tetracycline Repressor, domain 2"/>
    <property type="match status" value="1"/>
</dbReference>
<dbReference type="InterPro" id="IPR011075">
    <property type="entry name" value="TetR_C"/>
</dbReference>
<evidence type="ECO:0000256" key="3">
    <source>
        <dbReference type="ARBA" id="ARBA00023163"/>
    </source>
</evidence>
<evidence type="ECO:0000259" key="6">
    <source>
        <dbReference type="PROSITE" id="PS50977"/>
    </source>
</evidence>
<gene>
    <name evidence="7" type="ORF">CK510_23645</name>
</gene>
<keyword evidence="3" id="KW-0804">Transcription</keyword>
<dbReference type="InterPro" id="IPR009057">
    <property type="entry name" value="Homeodomain-like_sf"/>
</dbReference>
<feature type="region of interest" description="Disordered" evidence="5">
    <location>
        <begin position="1"/>
        <end position="24"/>
    </location>
</feature>
<dbReference type="Pfam" id="PF16925">
    <property type="entry name" value="TetR_C_13"/>
    <property type="match status" value="1"/>
</dbReference>
<sequence length="228" mass="25164">MGNISSSKTSLEGKKPRKSLKGQTSRETILLTATRLATIKGLSSLSLGYLAAEVEMSKSGLYAHFKDKEELELAMIEMAAVIFDREVLQPAMNAHGGTERLRVVTDAYLSHLEHKVFPGGCFFAAVAAELDTRPGLARDRVFQVIGGWLSLLRQCILEAQEIGEIDSKTDVDQAVFEIEAMLLAANFLFVMTNDLIHLSQGRKGMENVLARLSVGTELRKKRSIRRTP</sequence>
<dbReference type="PANTHER" id="PTHR47506">
    <property type="entry name" value="TRANSCRIPTIONAL REGULATORY PROTEIN"/>
    <property type="match status" value="1"/>
</dbReference>
<feature type="compositionally biased region" description="Polar residues" evidence="5">
    <location>
        <begin position="1"/>
        <end position="10"/>
    </location>
</feature>
<dbReference type="PROSITE" id="PS50977">
    <property type="entry name" value="HTH_TETR_2"/>
    <property type="match status" value="1"/>
</dbReference>
<keyword evidence="1" id="KW-0805">Transcription regulation</keyword>
<dbReference type="PANTHER" id="PTHR47506:SF6">
    <property type="entry name" value="HTH-TYPE TRANSCRIPTIONAL REPRESSOR NEMR"/>
    <property type="match status" value="1"/>
</dbReference>
<feature type="DNA-binding region" description="H-T-H motif" evidence="4">
    <location>
        <begin position="46"/>
        <end position="65"/>
    </location>
</feature>
<dbReference type="GO" id="GO:0003677">
    <property type="term" value="F:DNA binding"/>
    <property type="evidence" value="ECO:0007669"/>
    <property type="project" value="UniProtKB-UniRule"/>
</dbReference>
<feature type="domain" description="HTH tetR-type" evidence="6">
    <location>
        <begin position="23"/>
        <end position="83"/>
    </location>
</feature>
<dbReference type="EMBL" id="NTFS01000356">
    <property type="protein sequence ID" value="PAX51655.1"/>
    <property type="molecule type" value="Genomic_DNA"/>
</dbReference>
<dbReference type="OrthoDB" id="9811084at2"/>
<dbReference type="AlphaFoldDB" id="A0A2A2TDD9"/>
<reference evidence="7 8" key="1">
    <citation type="submission" date="2017-08" db="EMBL/GenBank/DDBJ databases">
        <title>Draft genome sequence of filamentous cyanobacterium Calothrix elsteri CCALA 953.</title>
        <authorList>
            <person name="Gagunashvili A.N."/>
            <person name="Elster J."/>
            <person name="Andresson O.S."/>
        </authorList>
    </citation>
    <scope>NUCLEOTIDE SEQUENCE [LARGE SCALE GENOMIC DNA]</scope>
    <source>
        <strain evidence="7 8">CCALA 953</strain>
    </source>
</reference>
<dbReference type="Gene3D" id="1.10.10.60">
    <property type="entry name" value="Homeodomain-like"/>
    <property type="match status" value="1"/>
</dbReference>
<evidence type="ECO:0000313" key="7">
    <source>
        <dbReference type="EMBL" id="PAX51655.1"/>
    </source>
</evidence>
<evidence type="ECO:0000256" key="2">
    <source>
        <dbReference type="ARBA" id="ARBA00023125"/>
    </source>
</evidence>
<accession>A0A2A2TDD9</accession>
<evidence type="ECO:0000313" key="8">
    <source>
        <dbReference type="Proteomes" id="UP000218238"/>
    </source>
</evidence>
<keyword evidence="8" id="KW-1185">Reference proteome</keyword>